<evidence type="ECO:0000313" key="1">
    <source>
        <dbReference type="EMBL" id="KKK68495.1"/>
    </source>
</evidence>
<dbReference type="AlphaFoldDB" id="A0A0F8Y4G0"/>
<reference evidence="1" key="1">
    <citation type="journal article" date="2015" name="Nature">
        <title>Complex archaea that bridge the gap between prokaryotes and eukaryotes.</title>
        <authorList>
            <person name="Spang A."/>
            <person name="Saw J.H."/>
            <person name="Jorgensen S.L."/>
            <person name="Zaremba-Niedzwiedzka K."/>
            <person name="Martijn J."/>
            <person name="Lind A.E."/>
            <person name="van Eijk R."/>
            <person name="Schleper C."/>
            <person name="Guy L."/>
            <person name="Ettema T.J."/>
        </authorList>
    </citation>
    <scope>NUCLEOTIDE SEQUENCE</scope>
</reference>
<protein>
    <submittedName>
        <fullName evidence="1">Uncharacterized protein</fullName>
    </submittedName>
</protein>
<sequence>YSSFWTGDLLGPSTPATTYTDDATGASDYVCDTTDVDFLLLADGSRLLMADGTPLLLTGDATAFADDATPATVYSDEVF</sequence>
<feature type="non-terminal residue" evidence="1">
    <location>
        <position position="1"/>
    </location>
</feature>
<comment type="caution">
    <text evidence="1">The sequence shown here is derived from an EMBL/GenBank/DDBJ whole genome shotgun (WGS) entry which is preliminary data.</text>
</comment>
<gene>
    <name evidence="1" type="ORF">LCGC14_2943500</name>
</gene>
<proteinExistence type="predicted"/>
<dbReference type="EMBL" id="LAZR01059106">
    <property type="protein sequence ID" value="KKK68495.1"/>
    <property type="molecule type" value="Genomic_DNA"/>
</dbReference>
<accession>A0A0F8Y4G0</accession>
<organism evidence="1">
    <name type="scientific">marine sediment metagenome</name>
    <dbReference type="NCBI Taxonomy" id="412755"/>
    <lineage>
        <taxon>unclassified sequences</taxon>
        <taxon>metagenomes</taxon>
        <taxon>ecological metagenomes</taxon>
    </lineage>
</organism>
<name>A0A0F8Y4G0_9ZZZZ</name>